<dbReference type="RefSeq" id="WP_207563038.1">
    <property type="nucleotide sequence ID" value="NZ_CP046072.1"/>
</dbReference>
<evidence type="ECO:0000259" key="8">
    <source>
        <dbReference type="SMART" id="SM00474"/>
    </source>
</evidence>
<dbReference type="GO" id="GO:0008408">
    <property type="term" value="F:3'-5' exonuclease activity"/>
    <property type="evidence" value="ECO:0007669"/>
    <property type="project" value="InterPro"/>
</dbReference>
<sequence>MRDFAGEEALQQLDKALLEALPSASESLSQLTEFFALLDSPRPDITTTMPAYSTQGREISVIQNKEELDLAIESLKYTRLIGFDSEQKPTFKKGETPNGVAVIQLATPNLCYVIQIKKIKDISSLIALIENDNIVKVGINLVGDREALYSEFGIKMRGTIDIDRVLSKLTSRNSIGAKKAARIFLNQNLQKSKSMSTSNWETPTLSQSQIKYAAEDACIVYDVTVHLLKTYPFVMQAMPLWFQENFKDEKYSTVLSLKE</sequence>
<dbReference type="GO" id="GO:0046872">
    <property type="term" value="F:metal ion binding"/>
    <property type="evidence" value="ECO:0007669"/>
    <property type="project" value="UniProtKB-KW"/>
</dbReference>
<proteinExistence type="predicted"/>
<reference evidence="9" key="1">
    <citation type="submission" date="2019-11" db="EMBL/GenBank/DDBJ databases">
        <authorList>
            <person name="Kojima H."/>
        </authorList>
    </citation>
    <scope>NUCLEOTIDE SEQUENCE</scope>
    <source>
        <strain evidence="9">H1576</strain>
    </source>
</reference>
<evidence type="ECO:0000256" key="7">
    <source>
        <dbReference type="ARBA" id="ARBA00042761"/>
    </source>
</evidence>
<evidence type="ECO:0000313" key="10">
    <source>
        <dbReference type="Proteomes" id="UP000671852"/>
    </source>
</evidence>
<dbReference type="PANTHER" id="PTHR13620:SF109">
    <property type="entry name" value="3'-5' EXONUCLEASE"/>
    <property type="match status" value="1"/>
</dbReference>
<feature type="domain" description="3'-5' exonuclease" evidence="8">
    <location>
        <begin position="59"/>
        <end position="232"/>
    </location>
</feature>
<organism evidence="9 10">
    <name type="scientific">Sulfurimonas aquatica</name>
    <dbReference type="NCBI Taxonomy" id="2672570"/>
    <lineage>
        <taxon>Bacteria</taxon>
        <taxon>Pseudomonadati</taxon>
        <taxon>Campylobacterota</taxon>
        <taxon>Epsilonproteobacteria</taxon>
        <taxon>Campylobacterales</taxon>
        <taxon>Sulfurimonadaceae</taxon>
        <taxon>Sulfurimonas</taxon>
    </lineage>
</organism>
<dbReference type="EMBL" id="CP046072">
    <property type="protein sequence ID" value="QSZ41756.1"/>
    <property type="molecule type" value="Genomic_DNA"/>
</dbReference>
<keyword evidence="1" id="KW-0540">Nuclease</keyword>
<evidence type="ECO:0000256" key="5">
    <source>
        <dbReference type="ARBA" id="ARBA00022842"/>
    </source>
</evidence>
<evidence type="ECO:0000256" key="2">
    <source>
        <dbReference type="ARBA" id="ARBA00022723"/>
    </source>
</evidence>
<accession>A0A975B033</accession>
<keyword evidence="2" id="KW-0479">Metal-binding</keyword>
<dbReference type="SUPFAM" id="SSF53098">
    <property type="entry name" value="Ribonuclease H-like"/>
    <property type="match status" value="1"/>
</dbReference>
<gene>
    <name evidence="9" type="ORF">GJV85_06415</name>
</gene>
<dbReference type="InterPro" id="IPR051132">
    <property type="entry name" value="3-5_Exonuclease_domain"/>
</dbReference>
<dbReference type="CDD" id="cd06141">
    <property type="entry name" value="WRN_exo"/>
    <property type="match status" value="1"/>
</dbReference>
<dbReference type="InterPro" id="IPR002562">
    <property type="entry name" value="3'-5'_exonuclease_dom"/>
</dbReference>
<protein>
    <recommendedName>
        <fullName evidence="6">3'-5' exonuclease</fullName>
    </recommendedName>
    <alternativeName>
        <fullName evidence="7">Werner Syndrome-like exonuclease</fullName>
    </alternativeName>
</protein>
<dbReference type="GO" id="GO:0003676">
    <property type="term" value="F:nucleic acid binding"/>
    <property type="evidence" value="ECO:0007669"/>
    <property type="project" value="InterPro"/>
</dbReference>
<dbReference type="PANTHER" id="PTHR13620">
    <property type="entry name" value="3-5 EXONUCLEASE"/>
    <property type="match status" value="1"/>
</dbReference>
<reference evidence="9" key="2">
    <citation type="submission" date="2021-04" db="EMBL/GenBank/DDBJ databases">
        <title>Isolation and characterization of a novel species of the genus Sulfurimonas.</title>
        <authorList>
            <person name="Fukui M."/>
        </authorList>
    </citation>
    <scope>NUCLEOTIDE SEQUENCE</scope>
    <source>
        <strain evidence="9">H1576</strain>
    </source>
</reference>
<dbReference type="Pfam" id="PF01612">
    <property type="entry name" value="DNA_pol_A_exo1"/>
    <property type="match status" value="1"/>
</dbReference>
<dbReference type="InterPro" id="IPR012337">
    <property type="entry name" value="RNaseH-like_sf"/>
</dbReference>
<dbReference type="SMART" id="SM00474">
    <property type="entry name" value="35EXOc"/>
    <property type="match status" value="1"/>
</dbReference>
<keyword evidence="5" id="KW-0460">Magnesium</keyword>
<keyword evidence="4" id="KW-0269">Exonuclease</keyword>
<dbReference type="AlphaFoldDB" id="A0A975B033"/>
<evidence type="ECO:0000256" key="3">
    <source>
        <dbReference type="ARBA" id="ARBA00022801"/>
    </source>
</evidence>
<keyword evidence="3" id="KW-0378">Hydrolase</keyword>
<dbReference type="InterPro" id="IPR036397">
    <property type="entry name" value="RNaseH_sf"/>
</dbReference>
<dbReference type="Gene3D" id="3.30.420.10">
    <property type="entry name" value="Ribonuclease H-like superfamily/Ribonuclease H"/>
    <property type="match status" value="1"/>
</dbReference>
<name>A0A975B033_9BACT</name>
<dbReference type="KEGG" id="saqt:GJV85_06415"/>
<evidence type="ECO:0000256" key="6">
    <source>
        <dbReference type="ARBA" id="ARBA00040531"/>
    </source>
</evidence>
<evidence type="ECO:0000313" key="9">
    <source>
        <dbReference type="EMBL" id="QSZ41756.1"/>
    </source>
</evidence>
<dbReference type="GO" id="GO:0006139">
    <property type="term" value="P:nucleobase-containing compound metabolic process"/>
    <property type="evidence" value="ECO:0007669"/>
    <property type="project" value="InterPro"/>
</dbReference>
<evidence type="ECO:0000256" key="1">
    <source>
        <dbReference type="ARBA" id="ARBA00022722"/>
    </source>
</evidence>
<evidence type="ECO:0000256" key="4">
    <source>
        <dbReference type="ARBA" id="ARBA00022839"/>
    </source>
</evidence>
<dbReference type="Proteomes" id="UP000671852">
    <property type="component" value="Chromosome"/>
</dbReference>
<keyword evidence="10" id="KW-1185">Reference proteome</keyword>